<dbReference type="RefSeq" id="WP_378375310.1">
    <property type="nucleotide sequence ID" value="NZ_JBHMAS010000049.1"/>
</dbReference>
<name>A0ABV5XJJ0_9NOCA</name>
<dbReference type="InterPro" id="IPR029058">
    <property type="entry name" value="AB_hydrolase_fold"/>
</dbReference>
<dbReference type="EMBL" id="JBHMAS010000049">
    <property type="protein sequence ID" value="MFB9782107.1"/>
    <property type="molecule type" value="Genomic_DNA"/>
</dbReference>
<comment type="caution">
    <text evidence="2">The sequence shown here is derived from an EMBL/GenBank/DDBJ whole genome shotgun (WGS) entry which is preliminary data.</text>
</comment>
<accession>A0ABV5XJJ0</accession>
<keyword evidence="3" id="KW-1185">Reference proteome</keyword>
<dbReference type="Proteomes" id="UP001589587">
    <property type="component" value="Unassembled WGS sequence"/>
</dbReference>
<protein>
    <submittedName>
        <fullName evidence="2">Alpha/beta fold hydrolase</fullName>
    </submittedName>
</protein>
<reference evidence="2 3" key="1">
    <citation type="submission" date="2024-09" db="EMBL/GenBank/DDBJ databases">
        <authorList>
            <person name="Sun Q."/>
            <person name="Mori K."/>
        </authorList>
    </citation>
    <scope>NUCLEOTIDE SEQUENCE [LARGE SCALE GENOMIC DNA]</scope>
    <source>
        <strain evidence="2 3">JCM 11411</strain>
    </source>
</reference>
<evidence type="ECO:0000313" key="2">
    <source>
        <dbReference type="EMBL" id="MFB9782107.1"/>
    </source>
</evidence>
<feature type="domain" description="AB hydrolase-1" evidence="1">
    <location>
        <begin position="38"/>
        <end position="109"/>
    </location>
</feature>
<dbReference type="InterPro" id="IPR000073">
    <property type="entry name" value="AB_hydrolase_1"/>
</dbReference>
<keyword evidence="2" id="KW-0378">Hydrolase</keyword>
<dbReference type="Gene3D" id="3.40.50.1820">
    <property type="entry name" value="alpha/beta hydrolase"/>
    <property type="match status" value="1"/>
</dbReference>
<evidence type="ECO:0000259" key="1">
    <source>
        <dbReference type="Pfam" id="PF00561"/>
    </source>
</evidence>
<dbReference type="SUPFAM" id="SSF53474">
    <property type="entry name" value="alpha/beta-Hydrolases"/>
    <property type="match status" value="1"/>
</dbReference>
<dbReference type="Pfam" id="PF00561">
    <property type="entry name" value="Abhydrolase_1"/>
    <property type="match status" value="1"/>
</dbReference>
<organism evidence="2 3">
    <name type="scientific">Rhodococcus baikonurensis</name>
    <dbReference type="NCBI Taxonomy" id="172041"/>
    <lineage>
        <taxon>Bacteria</taxon>
        <taxon>Bacillati</taxon>
        <taxon>Actinomycetota</taxon>
        <taxon>Actinomycetes</taxon>
        <taxon>Mycobacteriales</taxon>
        <taxon>Nocardiaceae</taxon>
        <taxon>Rhodococcus</taxon>
        <taxon>Rhodococcus erythropolis group</taxon>
    </lineage>
</organism>
<proteinExistence type="predicted"/>
<gene>
    <name evidence="2" type="ORF">ACFFQ6_20630</name>
</gene>
<sequence>MTSRERAEVRSRYRCRYYGRRRTAGARQYRVRYFTRGKTTSELDRADRHFEGYAAWMTRFLDAAGVTGPVTVVGHSFGGGVATALARDFPVRVACLVLVNSVGGVLFDHADCAVTRRPAIVCGVATSPVRSGSGNTLTKRCLAGFGGRSVLSQSCNSGARER</sequence>
<dbReference type="GO" id="GO:0016787">
    <property type="term" value="F:hydrolase activity"/>
    <property type="evidence" value="ECO:0007669"/>
    <property type="project" value="UniProtKB-KW"/>
</dbReference>
<evidence type="ECO:0000313" key="3">
    <source>
        <dbReference type="Proteomes" id="UP001589587"/>
    </source>
</evidence>